<reference evidence="1 2" key="1">
    <citation type="journal article" name="Sci. Rep.">
        <title>Genome-scale phylogenetic analyses confirm Olpidium as the closest living zoosporic fungus to the non-flagellated, terrestrial fungi.</title>
        <authorList>
            <person name="Chang Y."/>
            <person name="Rochon D."/>
            <person name="Sekimoto S."/>
            <person name="Wang Y."/>
            <person name="Chovatia M."/>
            <person name="Sandor L."/>
            <person name="Salamov A."/>
            <person name="Grigoriev I.V."/>
            <person name="Stajich J.E."/>
            <person name="Spatafora J.W."/>
        </authorList>
    </citation>
    <scope>NUCLEOTIDE SEQUENCE [LARGE SCALE GENOMIC DNA]</scope>
    <source>
        <strain evidence="1">S191</strain>
    </source>
</reference>
<dbReference type="CDD" id="cd09272">
    <property type="entry name" value="RNase_HI_RT_Ty1"/>
    <property type="match status" value="1"/>
</dbReference>
<evidence type="ECO:0000313" key="2">
    <source>
        <dbReference type="Proteomes" id="UP000673691"/>
    </source>
</evidence>
<name>A0A8H7ZTK9_9FUNG</name>
<dbReference type="EMBL" id="JAEFCI010007351">
    <property type="protein sequence ID" value="KAG5459106.1"/>
    <property type="molecule type" value="Genomic_DNA"/>
</dbReference>
<proteinExistence type="predicted"/>
<dbReference type="PANTHER" id="PTHR11439">
    <property type="entry name" value="GAG-POL-RELATED RETROTRANSPOSON"/>
    <property type="match status" value="1"/>
</dbReference>
<dbReference type="PANTHER" id="PTHR11439:SF467">
    <property type="entry name" value="INTEGRASE CATALYTIC DOMAIN-CONTAINING PROTEIN"/>
    <property type="match status" value="1"/>
</dbReference>
<gene>
    <name evidence="1" type="ORF">BJ554DRAFT_537</name>
</gene>
<accession>A0A8H7ZTK9</accession>
<dbReference type="OrthoDB" id="3799035at2759"/>
<evidence type="ECO:0000313" key="1">
    <source>
        <dbReference type="EMBL" id="KAG5459106.1"/>
    </source>
</evidence>
<dbReference type="Proteomes" id="UP000673691">
    <property type="component" value="Unassembled WGS sequence"/>
</dbReference>
<protein>
    <submittedName>
        <fullName evidence="1">Uncharacterized protein</fullName>
    </submittedName>
</protein>
<dbReference type="AlphaFoldDB" id="A0A8H7ZTK9"/>
<keyword evidence="2" id="KW-1185">Reference proteome</keyword>
<organism evidence="1 2">
    <name type="scientific">Olpidium bornovanus</name>
    <dbReference type="NCBI Taxonomy" id="278681"/>
    <lineage>
        <taxon>Eukaryota</taxon>
        <taxon>Fungi</taxon>
        <taxon>Fungi incertae sedis</taxon>
        <taxon>Olpidiomycota</taxon>
        <taxon>Olpidiomycotina</taxon>
        <taxon>Olpidiomycetes</taxon>
        <taxon>Olpidiales</taxon>
        <taxon>Olpidiaceae</taxon>
        <taxon>Olpidium</taxon>
    </lineage>
</organism>
<sequence length="121" mass="13068">MDAGIKFDRPAKTSGLVMYTDSDWAGCREPRASTTGFVAMHQNGPISWRSTRQKCTATSTCEAEFVAGSAAAQEVACLRSMFKSIDHDVIEKPTPLFIDKSGAAELAADAKALKRSKHIDT</sequence>
<comment type="caution">
    <text evidence="1">The sequence shown here is derived from an EMBL/GenBank/DDBJ whole genome shotgun (WGS) entry which is preliminary data.</text>
</comment>